<organism evidence="1 2">
    <name type="scientific">Micromonospora endolithica</name>
    <dbReference type="NCBI Taxonomy" id="230091"/>
    <lineage>
        <taxon>Bacteria</taxon>
        <taxon>Bacillati</taxon>
        <taxon>Actinomycetota</taxon>
        <taxon>Actinomycetes</taxon>
        <taxon>Micromonosporales</taxon>
        <taxon>Micromonosporaceae</taxon>
        <taxon>Micromonospora</taxon>
    </lineage>
</organism>
<reference evidence="1 2" key="1">
    <citation type="journal article" date="2004" name="Syst. Appl. Microbiol.">
        <title>Cryptoendolithic actinomycetes from antarctic sandstone rock samples: Micromonospora endolithica sp. nov. and two isolates related to Micromonospora coerulea Jensen 1932.</title>
        <authorList>
            <person name="Hirsch P."/>
            <person name="Mevs U."/>
            <person name="Kroppenstedt R.M."/>
            <person name="Schumann P."/>
            <person name="Stackebrandt E."/>
        </authorList>
    </citation>
    <scope>NUCLEOTIDE SEQUENCE [LARGE SCALE GENOMIC DNA]</scope>
    <source>
        <strain evidence="1 2">JCM 12677</strain>
    </source>
</reference>
<dbReference type="Proteomes" id="UP000281726">
    <property type="component" value="Unassembled WGS sequence"/>
</dbReference>
<evidence type="ECO:0000313" key="2">
    <source>
        <dbReference type="Proteomes" id="UP000281726"/>
    </source>
</evidence>
<protein>
    <submittedName>
        <fullName evidence="1">Uncharacterized protein</fullName>
    </submittedName>
</protein>
<dbReference type="EMBL" id="RBAK01000001">
    <property type="protein sequence ID" value="RKN50460.1"/>
    <property type="molecule type" value="Genomic_DNA"/>
</dbReference>
<proteinExistence type="predicted"/>
<evidence type="ECO:0000313" key="1">
    <source>
        <dbReference type="EMBL" id="RKN50460.1"/>
    </source>
</evidence>
<keyword evidence="2" id="KW-1185">Reference proteome</keyword>
<gene>
    <name evidence="1" type="ORF">D7223_01290</name>
</gene>
<accession>A0A3A9ZQD8</accession>
<comment type="caution">
    <text evidence="1">The sequence shown here is derived from an EMBL/GenBank/DDBJ whole genome shotgun (WGS) entry which is preliminary data.</text>
</comment>
<sequence>MRRKGSDLVPDVNGWHCAFRTPDYPDLACSYTVDWAYAGMLDERNVRSLEEMSVDVVEVSFDDDSDEPLNVFSDYDLLLSFHDTVDLDWEEIAERSALDERRGLAITQSTVLEDLLGDVILQLERPDDPETRRSELDQWMIGKRLNRVESLLASSAPPDADRSFPREELWAAVRRRNELAHGNITRVISEAYPRADGPGKTQRVEWHLVDRRTHGSQLITMAGLREDVYAAIAAYTSLLRWAAANTGDYRS</sequence>
<name>A0A3A9ZQD8_9ACTN</name>
<dbReference type="AlphaFoldDB" id="A0A3A9ZQD8"/>